<dbReference type="AlphaFoldDB" id="A0AAN4VX65"/>
<dbReference type="EMBL" id="BQKE01000001">
    <property type="protein sequence ID" value="GJM60661.1"/>
    <property type="molecule type" value="Genomic_DNA"/>
</dbReference>
<organism evidence="1 2">
    <name type="scientific">Persicobacter diffluens</name>
    <dbReference type="NCBI Taxonomy" id="981"/>
    <lineage>
        <taxon>Bacteria</taxon>
        <taxon>Pseudomonadati</taxon>
        <taxon>Bacteroidota</taxon>
        <taxon>Cytophagia</taxon>
        <taxon>Cytophagales</taxon>
        <taxon>Persicobacteraceae</taxon>
        <taxon>Persicobacter</taxon>
    </lineage>
</organism>
<name>A0AAN4VX65_9BACT</name>
<gene>
    <name evidence="1" type="ORF">PEDI_12130</name>
</gene>
<dbReference type="Proteomes" id="UP001310022">
    <property type="component" value="Unassembled WGS sequence"/>
</dbReference>
<keyword evidence="2" id="KW-1185">Reference proteome</keyword>
<evidence type="ECO:0000313" key="1">
    <source>
        <dbReference type="EMBL" id="GJM60661.1"/>
    </source>
</evidence>
<sequence>MIRKGYEFLGKHNLSRWITDFTPIDQAPQTYSNHFLIYQKSIIKKYEKFELVFITGDKPQFQTFGENTANMLGSKIRNIDVTIAVNRKNTDQWFRKRGRNYIF</sequence>
<evidence type="ECO:0000313" key="2">
    <source>
        <dbReference type="Proteomes" id="UP001310022"/>
    </source>
</evidence>
<comment type="caution">
    <text evidence="1">The sequence shown here is derived from an EMBL/GenBank/DDBJ whole genome shotgun (WGS) entry which is preliminary data.</text>
</comment>
<protein>
    <submittedName>
        <fullName evidence="1">Uncharacterized protein</fullName>
    </submittedName>
</protein>
<reference evidence="1 2" key="1">
    <citation type="submission" date="2021-12" db="EMBL/GenBank/DDBJ databases">
        <title>Genome sequencing of bacteria with rrn-lacking chromosome and rrn-plasmid.</title>
        <authorList>
            <person name="Anda M."/>
            <person name="Iwasaki W."/>
        </authorList>
    </citation>
    <scope>NUCLEOTIDE SEQUENCE [LARGE SCALE GENOMIC DNA]</scope>
    <source>
        <strain evidence="1 2">NBRC 15940</strain>
    </source>
</reference>
<accession>A0AAN4VX65</accession>
<proteinExistence type="predicted"/>